<dbReference type="OrthoDB" id="9606139at2759"/>
<keyword evidence="7 13" id="KW-1133">Transmembrane helix</keyword>
<evidence type="ECO:0000256" key="5">
    <source>
        <dbReference type="ARBA" id="ARBA00022507"/>
    </source>
</evidence>
<keyword evidence="11" id="KW-0325">Glycoprotein</keyword>
<evidence type="ECO:0000256" key="1">
    <source>
        <dbReference type="ARBA" id="ARBA00003878"/>
    </source>
</evidence>
<dbReference type="PRINTS" id="PR01534">
    <property type="entry name" value="VOMERONASL1R"/>
</dbReference>
<evidence type="ECO:0000256" key="8">
    <source>
        <dbReference type="ARBA" id="ARBA00023040"/>
    </source>
</evidence>
<evidence type="ECO:0000256" key="12">
    <source>
        <dbReference type="ARBA" id="ARBA00023224"/>
    </source>
</evidence>
<feature type="transmembrane region" description="Helical" evidence="13">
    <location>
        <begin position="93"/>
        <end position="111"/>
    </location>
</feature>
<comment type="similarity">
    <text evidence="3 13">Belongs to the G-protein coupled receptor 1 family.</text>
</comment>
<dbReference type="Gene3D" id="1.20.1070.10">
    <property type="entry name" value="Rhodopsin 7-helix transmembrane proteins"/>
    <property type="match status" value="1"/>
</dbReference>
<evidence type="ECO:0000256" key="4">
    <source>
        <dbReference type="ARBA" id="ARBA00022475"/>
    </source>
</evidence>
<dbReference type="RefSeq" id="XP_006998751.1">
    <property type="nucleotide sequence ID" value="XM_006998689.4"/>
</dbReference>
<reference evidence="15 16" key="1">
    <citation type="submission" date="2018-10" db="EMBL/GenBank/DDBJ databases">
        <title>Improved assembly of the deer mouse Peromyscus maniculatus genome.</title>
        <authorList>
            <person name="Lassance J.-M."/>
            <person name="Hoekstra H.E."/>
        </authorList>
    </citation>
    <scope>NUCLEOTIDE SEQUENCE [LARGE SCALE GENOMIC DNA]</scope>
</reference>
<organism evidence="15 16">
    <name type="scientific">Peromyscus maniculatus bairdii</name>
    <name type="common">Prairie deer mouse</name>
    <dbReference type="NCBI Taxonomy" id="230844"/>
    <lineage>
        <taxon>Eukaryota</taxon>
        <taxon>Metazoa</taxon>
        <taxon>Chordata</taxon>
        <taxon>Craniata</taxon>
        <taxon>Vertebrata</taxon>
        <taxon>Euteleostomi</taxon>
        <taxon>Mammalia</taxon>
        <taxon>Eutheria</taxon>
        <taxon>Euarchontoglires</taxon>
        <taxon>Glires</taxon>
        <taxon>Rodentia</taxon>
        <taxon>Myomorpha</taxon>
        <taxon>Muroidea</taxon>
        <taxon>Cricetidae</taxon>
        <taxon>Neotominae</taxon>
        <taxon>Peromyscus</taxon>
    </lineage>
</organism>
<evidence type="ECO:0000256" key="7">
    <source>
        <dbReference type="ARBA" id="ARBA00022989"/>
    </source>
</evidence>
<evidence type="ECO:0000259" key="14">
    <source>
        <dbReference type="PROSITE" id="PS50262"/>
    </source>
</evidence>
<dbReference type="Proteomes" id="UP000694547">
    <property type="component" value="Chromosome 5"/>
</dbReference>
<evidence type="ECO:0000256" key="10">
    <source>
        <dbReference type="ARBA" id="ARBA00023170"/>
    </source>
</evidence>
<feature type="domain" description="G-protein coupled receptors family 1 profile" evidence="14">
    <location>
        <begin position="22"/>
        <end position="286"/>
    </location>
</feature>
<dbReference type="GO" id="GO:0019236">
    <property type="term" value="P:response to pheromone"/>
    <property type="evidence" value="ECO:0007669"/>
    <property type="project" value="UniProtKB-KW"/>
</dbReference>
<proteinExistence type="inferred from homology"/>
<gene>
    <name evidence="15" type="primary">LOC102904444</name>
</gene>
<dbReference type="InterPro" id="IPR017452">
    <property type="entry name" value="GPCR_Rhodpsn_7TM"/>
</dbReference>
<dbReference type="Pfam" id="PF03402">
    <property type="entry name" value="V1R"/>
    <property type="match status" value="1"/>
</dbReference>
<comment type="subcellular location">
    <subcellularLocation>
        <location evidence="2 13">Cell membrane</location>
        <topology evidence="2 13">Multi-pass membrane protein</topology>
    </subcellularLocation>
</comment>
<keyword evidence="12 13" id="KW-0807">Transducer</keyword>
<dbReference type="Ensembl" id="ENSPEMT00000040946.1">
    <property type="protein sequence ID" value="ENSPEMP00000036436.1"/>
    <property type="gene ID" value="ENSPEMG00000031403.1"/>
</dbReference>
<comment type="function">
    <text evidence="1">Putative pheromone receptor.</text>
</comment>
<dbReference type="PANTHER" id="PTHR24062">
    <property type="entry name" value="VOMERONASAL TYPE-1 RECEPTOR"/>
    <property type="match status" value="1"/>
</dbReference>
<protein>
    <recommendedName>
        <fullName evidence="13">Vomeronasal type-1 receptor</fullName>
    </recommendedName>
</protein>
<keyword evidence="6 13" id="KW-0812">Transmembrane</keyword>
<evidence type="ECO:0000256" key="6">
    <source>
        <dbReference type="ARBA" id="ARBA00022692"/>
    </source>
</evidence>
<keyword evidence="4 13" id="KW-1003">Cell membrane</keyword>
<feature type="transmembrane region" description="Helical" evidence="13">
    <location>
        <begin position="268"/>
        <end position="287"/>
    </location>
</feature>
<dbReference type="GO" id="GO:0005886">
    <property type="term" value="C:plasma membrane"/>
    <property type="evidence" value="ECO:0007669"/>
    <property type="project" value="UniProtKB-SubCell"/>
</dbReference>
<feature type="transmembrane region" description="Helical" evidence="13">
    <location>
        <begin position="52"/>
        <end position="72"/>
    </location>
</feature>
<evidence type="ECO:0000256" key="13">
    <source>
        <dbReference type="RuleBase" id="RU364061"/>
    </source>
</evidence>
<feature type="transmembrane region" description="Helical" evidence="13">
    <location>
        <begin position="131"/>
        <end position="152"/>
    </location>
</feature>
<evidence type="ECO:0000256" key="3">
    <source>
        <dbReference type="ARBA" id="ARBA00010663"/>
    </source>
</evidence>
<dbReference type="InterPro" id="IPR004072">
    <property type="entry name" value="Vmron_rcpt_1"/>
</dbReference>
<dbReference type="GO" id="GO:0016503">
    <property type="term" value="F:pheromone receptor activity"/>
    <property type="evidence" value="ECO:0007669"/>
    <property type="project" value="InterPro"/>
</dbReference>
<keyword evidence="16" id="KW-1185">Reference proteome</keyword>
<keyword evidence="10 13" id="KW-0675">Receptor</keyword>
<keyword evidence="8 13" id="KW-0297">G-protein coupled receptor</keyword>
<sequence length="300" mass="33931">MKRSNITQAIVFLSLAGPGIVGNIIVFLRYLYMFALGAEKKPINLILTHLAFSNMIIICTTGVTDIATLFYFRNFLGDIGCKAMVYLARMARGLSICTTCLLSLVQALTISPGTTIWRKLKPQTSWQVLPFLLLFWIVNVLISSNLLCYIKAGGDSNMSTPGTYIGHCYMLPSRNIIMWLFLSLMTLRDVTFQSLMGWSSGSMALRLYKHQKRVLYLHSSRSENNSPPEIRATWSILILMSCFLFFYWVDFILSFHTGFTVTHSSLSLNIKTFLELGYAGFSPYVLISRDIRVPNVLHAQ</sequence>
<evidence type="ECO:0000313" key="15">
    <source>
        <dbReference type="Ensembl" id="ENSPEMP00000036436.1"/>
    </source>
</evidence>
<evidence type="ECO:0000256" key="2">
    <source>
        <dbReference type="ARBA" id="ARBA00004651"/>
    </source>
</evidence>
<reference evidence="15" key="2">
    <citation type="submission" date="2025-08" db="UniProtKB">
        <authorList>
            <consortium name="Ensembl"/>
        </authorList>
    </citation>
    <scope>IDENTIFICATION</scope>
</reference>
<dbReference type="GeneID" id="102904444"/>
<dbReference type="AlphaFoldDB" id="A0A6I9MAD4"/>
<dbReference type="PROSITE" id="PS50262">
    <property type="entry name" value="G_PROTEIN_RECEP_F1_2"/>
    <property type="match status" value="1"/>
</dbReference>
<feature type="transmembrane region" description="Helical" evidence="13">
    <location>
        <begin position="12"/>
        <end position="32"/>
    </location>
</feature>
<keyword evidence="9 13" id="KW-0472">Membrane</keyword>
<reference evidence="15" key="3">
    <citation type="submission" date="2025-09" db="UniProtKB">
        <authorList>
            <consortium name="Ensembl"/>
        </authorList>
    </citation>
    <scope>IDENTIFICATION</scope>
</reference>
<evidence type="ECO:0000256" key="9">
    <source>
        <dbReference type="ARBA" id="ARBA00023136"/>
    </source>
</evidence>
<name>A0A6I9MAD4_PERMB</name>
<keyword evidence="5 13" id="KW-0589">Pheromone response</keyword>
<dbReference type="FunFam" id="1.20.1070.10:FF:000033">
    <property type="entry name" value="Vomeronasal type-1 receptor"/>
    <property type="match status" value="1"/>
</dbReference>
<evidence type="ECO:0000256" key="11">
    <source>
        <dbReference type="ARBA" id="ARBA00023180"/>
    </source>
</evidence>
<dbReference type="SUPFAM" id="SSF81321">
    <property type="entry name" value="Family A G protein-coupled receptor-like"/>
    <property type="match status" value="1"/>
</dbReference>
<accession>A0A6I9MAD4</accession>
<feature type="transmembrane region" description="Helical" evidence="13">
    <location>
        <begin position="229"/>
        <end position="248"/>
    </location>
</feature>
<dbReference type="GeneTree" id="ENSGT01030000234553"/>
<dbReference type="GO" id="GO:0007606">
    <property type="term" value="P:sensory perception of chemical stimulus"/>
    <property type="evidence" value="ECO:0007669"/>
    <property type="project" value="UniProtKB-ARBA"/>
</dbReference>
<evidence type="ECO:0000313" key="16">
    <source>
        <dbReference type="Proteomes" id="UP000694547"/>
    </source>
</evidence>